<evidence type="ECO:0000256" key="3">
    <source>
        <dbReference type="PROSITE-ProRule" id="PRU00023"/>
    </source>
</evidence>
<feature type="repeat" description="ANK" evidence="3">
    <location>
        <begin position="575"/>
        <end position="595"/>
    </location>
</feature>
<gene>
    <name evidence="5" type="ORF">DGYR_LOCUS5208</name>
</gene>
<dbReference type="EMBL" id="CAJFCJ010000006">
    <property type="protein sequence ID" value="CAD5116603.1"/>
    <property type="molecule type" value="Genomic_DNA"/>
</dbReference>
<dbReference type="SUPFAM" id="SSF48403">
    <property type="entry name" value="Ankyrin repeat"/>
    <property type="match status" value="2"/>
</dbReference>
<dbReference type="Proteomes" id="UP000549394">
    <property type="component" value="Unassembled WGS sequence"/>
</dbReference>
<proteinExistence type="predicted"/>
<evidence type="ECO:0000256" key="1">
    <source>
        <dbReference type="ARBA" id="ARBA00022737"/>
    </source>
</evidence>
<dbReference type="Gene3D" id="1.25.40.20">
    <property type="entry name" value="Ankyrin repeat-containing domain"/>
    <property type="match status" value="5"/>
</dbReference>
<feature type="transmembrane region" description="Helical" evidence="4">
    <location>
        <begin position="948"/>
        <end position="973"/>
    </location>
</feature>
<comment type="caution">
    <text evidence="5">The sequence shown here is derived from an EMBL/GenBank/DDBJ whole genome shotgun (WGS) entry which is preliminary data.</text>
</comment>
<dbReference type="PROSITE" id="PS50297">
    <property type="entry name" value="ANK_REP_REGION"/>
    <property type="match status" value="7"/>
</dbReference>
<feature type="repeat" description="ANK" evidence="3">
    <location>
        <begin position="333"/>
        <end position="365"/>
    </location>
</feature>
<dbReference type="InterPro" id="IPR002110">
    <property type="entry name" value="Ankyrin_rpt"/>
</dbReference>
<dbReference type="PRINTS" id="PR01415">
    <property type="entry name" value="ANKYRIN"/>
</dbReference>
<name>A0A7I8VMB1_9ANNE</name>
<dbReference type="SMART" id="SM00248">
    <property type="entry name" value="ANK"/>
    <property type="match status" value="17"/>
</dbReference>
<feature type="transmembrane region" description="Helical" evidence="4">
    <location>
        <begin position="872"/>
        <end position="896"/>
    </location>
</feature>
<keyword evidence="6" id="KW-1185">Reference proteome</keyword>
<feature type="transmembrane region" description="Helical" evidence="4">
    <location>
        <begin position="908"/>
        <end position="928"/>
    </location>
</feature>
<keyword evidence="4" id="KW-1133">Transmembrane helix</keyword>
<dbReference type="AlphaFoldDB" id="A0A7I8VMB1"/>
<keyword evidence="2 3" id="KW-0040">ANK repeat</keyword>
<feature type="transmembrane region" description="Helical" evidence="4">
    <location>
        <begin position="1023"/>
        <end position="1045"/>
    </location>
</feature>
<dbReference type="PROSITE" id="PS50088">
    <property type="entry name" value="ANK_REPEAT"/>
    <property type="match status" value="7"/>
</dbReference>
<dbReference type="InterPro" id="IPR051165">
    <property type="entry name" value="Multifunctional_ANK_Repeat"/>
</dbReference>
<keyword evidence="4" id="KW-0472">Membrane</keyword>
<dbReference type="PANTHER" id="PTHR24123">
    <property type="entry name" value="ANKYRIN REPEAT-CONTAINING"/>
    <property type="match status" value="1"/>
</dbReference>
<keyword evidence="4" id="KW-0812">Transmembrane</keyword>
<feature type="repeat" description="ANK" evidence="3">
    <location>
        <begin position="502"/>
        <end position="525"/>
    </location>
</feature>
<feature type="transmembrane region" description="Helical" evidence="4">
    <location>
        <begin position="985"/>
        <end position="1002"/>
    </location>
</feature>
<reference evidence="5 6" key="1">
    <citation type="submission" date="2020-08" db="EMBL/GenBank/DDBJ databases">
        <authorList>
            <person name="Hejnol A."/>
        </authorList>
    </citation>
    <scope>NUCLEOTIDE SEQUENCE [LARGE SCALE GENOMIC DNA]</scope>
</reference>
<evidence type="ECO:0000313" key="5">
    <source>
        <dbReference type="EMBL" id="CAD5116603.1"/>
    </source>
</evidence>
<dbReference type="OrthoDB" id="533508at2759"/>
<feature type="transmembrane region" description="Helical" evidence="4">
    <location>
        <begin position="1085"/>
        <end position="1106"/>
    </location>
</feature>
<feature type="repeat" description="ANK" evidence="3">
    <location>
        <begin position="232"/>
        <end position="264"/>
    </location>
</feature>
<protein>
    <submittedName>
        <fullName evidence="5">DgyrCDS5478</fullName>
    </submittedName>
</protein>
<evidence type="ECO:0000256" key="4">
    <source>
        <dbReference type="SAM" id="Phobius"/>
    </source>
</evidence>
<dbReference type="Pfam" id="PF13606">
    <property type="entry name" value="Ank_3"/>
    <property type="match status" value="1"/>
</dbReference>
<feature type="repeat" description="ANK" evidence="3">
    <location>
        <begin position="265"/>
        <end position="287"/>
    </location>
</feature>
<organism evidence="5 6">
    <name type="scientific">Dimorphilus gyrociliatus</name>
    <dbReference type="NCBI Taxonomy" id="2664684"/>
    <lineage>
        <taxon>Eukaryota</taxon>
        <taxon>Metazoa</taxon>
        <taxon>Spiralia</taxon>
        <taxon>Lophotrochozoa</taxon>
        <taxon>Annelida</taxon>
        <taxon>Polychaeta</taxon>
        <taxon>Polychaeta incertae sedis</taxon>
        <taxon>Dinophilidae</taxon>
        <taxon>Dimorphilus</taxon>
    </lineage>
</organism>
<evidence type="ECO:0000256" key="2">
    <source>
        <dbReference type="ARBA" id="ARBA00023043"/>
    </source>
</evidence>
<dbReference type="Pfam" id="PF12796">
    <property type="entry name" value="Ank_2"/>
    <property type="match status" value="4"/>
</dbReference>
<accession>A0A7I8VMB1</accession>
<evidence type="ECO:0000313" key="6">
    <source>
        <dbReference type="Proteomes" id="UP000549394"/>
    </source>
</evidence>
<feature type="repeat" description="ANK" evidence="3">
    <location>
        <begin position="435"/>
        <end position="467"/>
    </location>
</feature>
<dbReference type="PANTHER" id="PTHR24123:SF33">
    <property type="entry name" value="PROTEIN HOS4"/>
    <property type="match status" value="1"/>
</dbReference>
<keyword evidence="1" id="KW-0677">Repeat</keyword>
<dbReference type="InterPro" id="IPR036770">
    <property type="entry name" value="Ankyrin_rpt-contain_sf"/>
</dbReference>
<sequence>MLLAGSLNQQLADNPNLDEDYVAVLQQTNSTKELDVFEIISSDPVSSPPKKNFRENGSSEEVLKRKVKWRDNLFNAVASRDENKLKDVVNKLKATGISLTDSDLRDNVGRSLIHFAAEKGATNILLYLFSICEIDQIFETFEIQVSGIRSTKGVIHILTEKGDIQTLQTLLEKVEDLEKRRNYGEEATTIQFEGIRPREMSAMHMAAALGKTEIVELLHRLGGVSVNTTNHKNDTPLLWATRFNRVETVRHLIKCGADINLSNDKGSTPLHWAIRHGYKSVIRLLLDTAEADVNKERKVGLVTCLVLASALGDEPTVRDLLKHGASVNTRIRGKETAIHYAAARGYSNVVEALLEHGADVDAVNDLGETALMVAVEANRTRTTAVLLRNKALIDIENKEGITPWHHAMKPVDDNLLKLLIHFYRDQSGKLVLRDGVKTPLHIAAMCGKIEKIKCLMENGASLHVLDENGNCLLHSAARADQAAFIQNVLEIDESLANKQNFNGETPLHVAAKLGNEESVKILMRKCKMSKKNKLGESALHVAVKSPLVSEELIDYMVAVTVKTYSSALADSQNNKGDTALHTAVREGRVEILEELNPLTPTAENADGDTPFHMAARHRRPQLLETMLAVFAESGKTLELDKQNAAGESLLHIVAKTGNLGHVALLIQAGASLTLKDKQGESVLHRLVLLEIEASVEEDETKLSNCLETFDTVIDNAVRWWSNRQSCAIPEQDTESYFAFKRQACLYLLDMDANKLGFTVIGLAASTGAKRIMERIFKIPDVFCFDDGDASLLKYDVTNLTGYTRVSRSVETMKRKTEEESKIPLLEEETSKPSSTSALNLIVKLECVSKANSLLDIQPMKQLVQNYWSEYQWLYVVLMFLHIVYMSVLSGFCFGMVQKAKLEKIAFFPYILLLIWPGLILTFLAYYLFVQMLRRCRRKRKLREPGQSFVSWCVGNIAQFSCVLFIATDCLFLFLCWGGKGETACYFLAVALVTGWLFTINFTKGFENVHAFSIMLRHIIIRDCVRFLLLYSFVLVGFSFALHALFQRGGGSGDINPAETIFNAFNMMIGMSSIFEDGDHDVYVKVVYVLYITLSTIILLNLLIAMMNDSYAAVKGKEGTTWRVGSIRMALKLEASLPCLPYIFGKLRRGKQLKFDKQVNRWLLSVPKKQLRSAESETEQNQMLIAVRRLETETATLKRFLTTIVDKIERVDEQVMKMAAAADEAKTNKQKKKYKAKSILSNLKRLPEISFLKKKSGGGTDK</sequence>
<feature type="repeat" description="ANK" evidence="3">
    <location>
        <begin position="645"/>
        <end position="677"/>
    </location>
</feature>